<protein>
    <recommendedName>
        <fullName evidence="3">PemK family protein</fullName>
    </recommendedName>
</protein>
<feature type="non-terminal residue" evidence="1">
    <location>
        <position position="105"/>
    </location>
</feature>
<comment type="caution">
    <text evidence="1">The sequence shown here is derived from an EMBL/GenBank/DDBJ whole genome shotgun (WGS) entry which is preliminary data.</text>
</comment>
<dbReference type="GO" id="GO:0003677">
    <property type="term" value="F:DNA binding"/>
    <property type="evidence" value="ECO:0007669"/>
    <property type="project" value="InterPro"/>
</dbReference>
<dbReference type="AlphaFoldDB" id="A0A5S3UR58"/>
<name>A0A5S3UR58_9GAMM</name>
<proteinExistence type="predicted"/>
<dbReference type="Proteomes" id="UP000307217">
    <property type="component" value="Unassembled WGS sequence"/>
</dbReference>
<reference evidence="2" key="2">
    <citation type="submission" date="2019-06" db="EMBL/GenBank/DDBJ databases">
        <title>Co-occurence of chitin degradation, pigmentation and bioactivity in marine Pseudoalteromonas.</title>
        <authorList>
            <person name="Sonnenschein E.C."/>
            <person name="Bech P.K."/>
        </authorList>
    </citation>
    <scope>NUCLEOTIDE SEQUENCE [LARGE SCALE GENOMIC DNA]</scope>
    <source>
        <strain evidence="2">S3790</strain>
    </source>
</reference>
<evidence type="ECO:0000313" key="1">
    <source>
        <dbReference type="EMBL" id="TMO58789.1"/>
    </source>
</evidence>
<organism evidence="1 2">
    <name type="scientific">Pseudoalteromonas aurantia</name>
    <dbReference type="NCBI Taxonomy" id="43654"/>
    <lineage>
        <taxon>Bacteria</taxon>
        <taxon>Pseudomonadati</taxon>
        <taxon>Pseudomonadota</taxon>
        <taxon>Gammaproteobacteria</taxon>
        <taxon>Alteromonadales</taxon>
        <taxon>Pseudoalteromonadaceae</taxon>
        <taxon>Pseudoalteromonas</taxon>
    </lineage>
</organism>
<dbReference type="InterPro" id="IPR011067">
    <property type="entry name" value="Plasmid_toxin/cell-grow_inhib"/>
</dbReference>
<dbReference type="OrthoDB" id="9813449at2"/>
<reference evidence="1 2" key="1">
    <citation type="submission" date="2018-01" db="EMBL/GenBank/DDBJ databases">
        <authorList>
            <person name="Paulsen S."/>
            <person name="Gram L.K."/>
        </authorList>
    </citation>
    <scope>NUCLEOTIDE SEQUENCE [LARGE SCALE GENOMIC DNA]</scope>
    <source>
        <strain evidence="1 2">S3790</strain>
    </source>
</reference>
<dbReference type="Pfam" id="PF02452">
    <property type="entry name" value="PemK_toxin"/>
    <property type="match status" value="1"/>
</dbReference>
<dbReference type="EMBL" id="PNBX01000272">
    <property type="protein sequence ID" value="TMO58789.1"/>
    <property type="molecule type" value="Genomic_DNA"/>
</dbReference>
<evidence type="ECO:0000313" key="2">
    <source>
        <dbReference type="Proteomes" id="UP000307217"/>
    </source>
</evidence>
<dbReference type="Gene3D" id="2.30.30.110">
    <property type="match status" value="1"/>
</dbReference>
<evidence type="ECO:0008006" key="3">
    <source>
        <dbReference type="Google" id="ProtNLM"/>
    </source>
</evidence>
<accession>A0A5S3UR58</accession>
<sequence length="105" mass="11376">MDKGDIVLVNFPFTDFTSSKYRPALVLGSVDRDVTVCFITTQVVHQSPVDFLINASENNGVKKASLIKVNKIATLDKILIKGLLGKIDKTGLNKLNIGLASFLGL</sequence>
<gene>
    <name evidence="1" type="ORF">CWC19_21500</name>
</gene>
<dbReference type="InterPro" id="IPR003477">
    <property type="entry name" value="PemK-like"/>
</dbReference>
<dbReference type="SUPFAM" id="SSF50118">
    <property type="entry name" value="Cell growth inhibitor/plasmid maintenance toxic component"/>
    <property type="match status" value="1"/>
</dbReference>
<dbReference type="RefSeq" id="WP_138593861.1">
    <property type="nucleotide sequence ID" value="NZ_PNBX01000272.1"/>
</dbReference>